<proteinExistence type="predicted"/>
<evidence type="ECO:0000313" key="1">
    <source>
        <dbReference type="EMBL" id="RCS73134.1"/>
    </source>
</evidence>
<dbReference type="AlphaFoldDB" id="A0A368LML5"/>
<reference evidence="1 2" key="1">
    <citation type="journal article" date="2017" name="Elife">
        <title>Extensive horizontal gene transfer in cheese-associated bacteria.</title>
        <authorList>
            <person name="Bonham K.S."/>
            <person name="Wolfe B.E."/>
            <person name="Dutton R.J."/>
        </authorList>
    </citation>
    <scope>NUCLEOTIDE SEQUENCE [LARGE SCALE GENOMIC DNA]</scope>
    <source>
        <strain evidence="1 2">JB196</strain>
    </source>
</reference>
<keyword evidence="2" id="KW-1185">Reference proteome</keyword>
<evidence type="ECO:0000313" key="2">
    <source>
        <dbReference type="Proteomes" id="UP000252479"/>
    </source>
</evidence>
<dbReference type="EMBL" id="QPGL01000001">
    <property type="protein sequence ID" value="RCS73134.1"/>
    <property type="molecule type" value="Genomic_DNA"/>
</dbReference>
<sequence>MKLKTKRITLILNVCTIKDDAFIQYLLSSKCYDEETGFFKVACDVPVTPSKLYAYIDESLDYLLPQALKEHCFAILNAKETRHLSKFDVLEPSSTLEIGDNIVAILQSIPDALNETMLMEYLNVDVSNPHHQALFWQQSLEKLLNESKGKYIIDLFGLPLFGQSKIASRFNSKAWIESSCKKLTQRKETQLCYSVSRLVNEETQYLAFEVDGNNKPINLQWKQKLGEVFLFARVPYSQVQEITSAYHDVEQINHVLRDYCEDASQLEALERMLPFLQSMDSSINLDWVTMKE</sequence>
<comment type="caution">
    <text evidence="1">The sequence shown here is derived from an EMBL/GenBank/DDBJ whole genome shotgun (WGS) entry which is preliminary data.</text>
</comment>
<name>A0A368LML5_9VIBR</name>
<gene>
    <name evidence="1" type="ORF">CIK83_05605</name>
</gene>
<protein>
    <submittedName>
        <fullName evidence="1">Uncharacterized protein</fullName>
    </submittedName>
</protein>
<organism evidence="1 2">
    <name type="scientific">Vibrio casei</name>
    <dbReference type="NCBI Taxonomy" id="673372"/>
    <lineage>
        <taxon>Bacteria</taxon>
        <taxon>Pseudomonadati</taxon>
        <taxon>Pseudomonadota</taxon>
        <taxon>Gammaproteobacteria</taxon>
        <taxon>Vibrionales</taxon>
        <taxon>Vibrionaceae</taxon>
        <taxon>Vibrio</taxon>
    </lineage>
</organism>
<dbReference type="GeneID" id="303188384"/>
<accession>A0A368LML5</accession>
<dbReference type="Proteomes" id="UP000252479">
    <property type="component" value="Unassembled WGS sequence"/>
</dbReference>
<dbReference type="RefSeq" id="WP_086963224.1">
    <property type="nucleotide sequence ID" value="NZ_FUKS01000054.1"/>
</dbReference>